<gene>
    <name evidence="3" type="ORF">PBOR_02085</name>
</gene>
<dbReference type="GO" id="GO:0006825">
    <property type="term" value="P:copper ion transport"/>
    <property type="evidence" value="ECO:0007669"/>
    <property type="project" value="InterPro"/>
</dbReference>
<dbReference type="CDD" id="cd00371">
    <property type="entry name" value="HMA"/>
    <property type="match status" value="1"/>
</dbReference>
<name>A0A089L382_PAEBO</name>
<keyword evidence="4" id="KW-1185">Reference proteome</keyword>
<accession>A0A089L382</accession>
<dbReference type="InterPro" id="IPR000428">
    <property type="entry name" value="Cu-bd"/>
</dbReference>
<dbReference type="InterPro" id="IPR036163">
    <property type="entry name" value="HMA_dom_sf"/>
</dbReference>
<dbReference type="PRINTS" id="PR00944">
    <property type="entry name" value="CUEXPORT"/>
</dbReference>
<dbReference type="AlphaFoldDB" id="A0A089L382"/>
<dbReference type="RefSeq" id="WP_039299488.1">
    <property type="nucleotide sequence ID" value="NZ_CP009285.1"/>
</dbReference>
<dbReference type="OrthoDB" id="9813965at2"/>
<protein>
    <submittedName>
        <fullName evidence="3">Copper resistance protein CopZ</fullName>
    </submittedName>
</protein>
<sequence>MSNVTLNVEGMSCGHCVSAVEKAVSGVGAAAKVDLPAKTVAVEFDENTVSLDAIKAAIEDQGYDVV</sequence>
<dbReference type="HOGENOM" id="CLU_134973_10_1_9"/>
<organism evidence="3 4">
    <name type="scientific">Paenibacillus borealis</name>
    <dbReference type="NCBI Taxonomy" id="160799"/>
    <lineage>
        <taxon>Bacteria</taxon>
        <taxon>Bacillati</taxon>
        <taxon>Bacillota</taxon>
        <taxon>Bacilli</taxon>
        <taxon>Bacillales</taxon>
        <taxon>Paenibacillaceae</taxon>
        <taxon>Paenibacillus</taxon>
    </lineage>
</organism>
<dbReference type="SUPFAM" id="SSF55008">
    <property type="entry name" value="HMA, heavy metal-associated domain"/>
    <property type="match status" value="1"/>
</dbReference>
<dbReference type="Gene3D" id="3.30.70.100">
    <property type="match status" value="1"/>
</dbReference>
<dbReference type="InterPro" id="IPR006122">
    <property type="entry name" value="HMA_Cu_ion-bd"/>
</dbReference>
<evidence type="ECO:0000313" key="4">
    <source>
        <dbReference type="Proteomes" id="UP000029518"/>
    </source>
</evidence>
<reference evidence="3" key="1">
    <citation type="submission" date="2014-08" db="EMBL/GenBank/DDBJ databases">
        <title>Comparative genomics of the Paenibacillus odorifer group.</title>
        <authorList>
            <person name="den Bakker H.C."/>
            <person name="Tsai Y.-C.Y.-C."/>
            <person name="Martin N."/>
            <person name="Korlach J."/>
            <person name="Wiedmann M."/>
        </authorList>
    </citation>
    <scope>NUCLEOTIDE SEQUENCE [LARGE SCALE GENOMIC DNA]</scope>
    <source>
        <strain evidence="3">DSM 13188</strain>
    </source>
</reference>
<dbReference type="Pfam" id="PF00403">
    <property type="entry name" value="HMA"/>
    <property type="match status" value="1"/>
</dbReference>
<keyword evidence="1" id="KW-0479">Metal-binding</keyword>
<feature type="domain" description="HMA" evidence="2">
    <location>
        <begin position="5"/>
        <end position="64"/>
    </location>
</feature>
<dbReference type="NCBIfam" id="TIGR00003">
    <property type="entry name" value="copper ion binding protein"/>
    <property type="match status" value="1"/>
</dbReference>
<proteinExistence type="predicted"/>
<dbReference type="EMBL" id="CP009285">
    <property type="protein sequence ID" value="AIQ55886.1"/>
    <property type="molecule type" value="Genomic_DNA"/>
</dbReference>
<dbReference type="FunFam" id="3.30.70.100:FF:000001">
    <property type="entry name" value="ATPase copper transporting beta"/>
    <property type="match status" value="1"/>
</dbReference>
<dbReference type="InterPro" id="IPR006121">
    <property type="entry name" value="HMA_dom"/>
</dbReference>
<evidence type="ECO:0000313" key="3">
    <source>
        <dbReference type="EMBL" id="AIQ55886.1"/>
    </source>
</evidence>
<dbReference type="KEGG" id="pbd:PBOR_02085"/>
<evidence type="ECO:0000259" key="2">
    <source>
        <dbReference type="Pfam" id="PF00403"/>
    </source>
</evidence>
<dbReference type="GO" id="GO:0005507">
    <property type="term" value="F:copper ion binding"/>
    <property type="evidence" value="ECO:0007669"/>
    <property type="project" value="InterPro"/>
</dbReference>
<dbReference type="Proteomes" id="UP000029518">
    <property type="component" value="Chromosome"/>
</dbReference>
<evidence type="ECO:0000256" key="1">
    <source>
        <dbReference type="ARBA" id="ARBA00022723"/>
    </source>
</evidence>